<dbReference type="GO" id="GO:0016491">
    <property type="term" value="F:oxidoreductase activity"/>
    <property type="evidence" value="ECO:0007669"/>
    <property type="project" value="UniProtKB-KW"/>
</dbReference>
<dbReference type="PROSITE" id="PS00061">
    <property type="entry name" value="ADH_SHORT"/>
    <property type="match status" value="1"/>
</dbReference>
<dbReference type="Proteomes" id="UP000270697">
    <property type="component" value="Unassembled WGS sequence"/>
</dbReference>
<dbReference type="EMBL" id="FOUP01000001">
    <property type="protein sequence ID" value="SFM60183.1"/>
    <property type="molecule type" value="Genomic_DNA"/>
</dbReference>
<protein>
    <submittedName>
        <fullName evidence="4">NADP-dependent 3-hydroxy acid dehydrogenase YdfG</fullName>
    </submittedName>
</protein>
<dbReference type="Gene3D" id="3.40.50.720">
    <property type="entry name" value="NAD(P)-binding Rossmann-like Domain"/>
    <property type="match status" value="1"/>
</dbReference>
<dbReference type="PANTHER" id="PTHR43477:SF1">
    <property type="entry name" value="DIHYDROANTICAPSIN 7-DEHYDROGENASE"/>
    <property type="match status" value="1"/>
</dbReference>
<dbReference type="FunFam" id="3.40.50.720:FF:000084">
    <property type="entry name" value="Short-chain dehydrogenase reductase"/>
    <property type="match status" value="1"/>
</dbReference>
<evidence type="ECO:0000313" key="5">
    <source>
        <dbReference type="Proteomes" id="UP000199398"/>
    </source>
</evidence>
<reference evidence="3 6" key="2">
    <citation type="submission" date="2018-10" db="EMBL/GenBank/DDBJ databases">
        <title>Sequencing the genomes of 1000 actinobacteria strains.</title>
        <authorList>
            <person name="Klenk H.-P."/>
        </authorList>
    </citation>
    <scope>NUCLEOTIDE SEQUENCE [LARGE SCALE GENOMIC DNA]</scope>
    <source>
        <strain evidence="3 6">DSM 45119</strain>
    </source>
</reference>
<dbReference type="RefSeq" id="WP_093146307.1">
    <property type="nucleotide sequence ID" value="NZ_FOUP01000001.1"/>
</dbReference>
<dbReference type="PRINTS" id="PR00080">
    <property type="entry name" value="SDRFAMILY"/>
</dbReference>
<evidence type="ECO:0000313" key="3">
    <source>
        <dbReference type="EMBL" id="RKT87616.1"/>
    </source>
</evidence>
<gene>
    <name evidence="3" type="ORF">ATL45_6036</name>
    <name evidence="4" type="ORF">SAMN05421805_101866</name>
</gene>
<dbReference type="InterPro" id="IPR020904">
    <property type="entry name" value="Sc_DH/Rdtase_CS"/>
</dbReference>
<comment type="similarity">
    <text evidence="1">Belongs to the short-chain dehydrogenases/reductases (SDR) family.</text>
</comment>
<evidence type="ECO:0000256" key="1">
    <source>
        <dbReference type="ARBA" id="ARBA00006484"/>
    </source>
</evidence>
<sequence length="251" mass="25388">MHDVRTAIVTGAGSGIGYATAVALAAEGYRIVAVDIAADGTERAAEAVAAAGSEALPVALDVRDADAFEAAVDRAEQHFGGAPELLANIAGIGVAATLTETSREDWDAVLGVNLTALFETCRIVLPRMVAAGGGCVVNVSSVAGVVGVRNRAAYCASKAGVIGLTRSIAVDYADRGIRANAICPGTVASEWIGKILADAPDPGAAREAMEKRQLDGRMGTPEEVAEGIVFLAGARFANGSAFVMDGGMTAI</sequence>
<accession>A0A1I4S7D5</accession>
<keyword evidence="6" id="KW-1185">Reference proteome</keyword>
<dbReference type="CDD" id="cd05233">
    <property type="entry name" value="SDR_c"/>
    <property type="match status" value="1"/>
</dbReference>
<evidence type="ECO:0000256" key="2">
    <source>
        <dbReference type="ARBA" id="ARBA00023002"/>
    </source>
</evidence>
<evidence type="ECO:0000313" key="6">
    <source>
        <dbReference type="Proteomes" id="UP000270697"/>
    </source>
</evidence>
<dbReference type="PANTHER" id="PTHR43477">
    <property type="entry name" value="DIHYDROANTICAPSIN 7-DEHYDROGENASE"/>
    <property type="match status" value="1"/>
</dbReference>
<proteinExistence type="inferred from homology"/>
<dbReference type="SUPFAM" id="SSF51735">
    <property type="entry name" value="NAD(P)-binding Rossmann-fold domains"/>
    <property type="match status" value="1"/>
</dbReference>
<name>A0A1I4S7D5_9PSEU</name>
<dbReference type="Pfam" id="PF13561">
    <property type="entry name" value="adh_short_C2"/>
    <property type="match status" value="1"/>
</dbReference>
<dbReference type="Proteomes" id="UP000199398">
    <property type="component" value="Unassembled WGS sequence"/>
</dbReference>
<reference evidence="4 5" key="1">
    <citation type="submission" date="2016-10" db="EMBL/GenBank/DDBJ databases">
        <authorList>
            <person name="de Groot N.N."/>
        </authorList>
    </citation>
    <scope>NUCLEOTIDE SEQUENCE [LARGE SCALE GENOMIC DNA]</scope>
    <source>
        <strain evidence="4 5">CPCC 201259</strain>
    </source>
</reference>
<dbReference type="EMBL" id="RBXX01000002">
    <property type="protein sequence ID" value="RKT87616.1"/>
    <property type="molecule type" value="Genomic_DNA"/>
</dbReference>
<dbReference type="AlphaFoldDB" id="A0A1I4S7D5"/>
<organism evidence="4 5">
    <name type="scientific">Saccharopolyspora antimicrobica</name>
    <dbReference type="NCBI Taxonomy" id="455193"/>
    <lineage>
        <taxon>Bacteria</taxon>
        <taxon>Bacillati</taxon>
        <taxon>Actinomycetota</taxon>
        <taxon>Actinomycetes</taxon>
        <taxon>Pseudonocardiales</taxon>
        <taxon>Pseudonocardiaceae</taxon>
        <taxon>Saccharopolyspora</taxon>
    </lineage>
</organism>
<dbReference type="InterPro" id="IPR051122">
    <property type="entry name" value="SDR_DHRS6-like"/>
</dbReference>
<dbReference type="STRING" id="455193.SAMN05421805_101866"/>
<dbReference type="InterPro" id="IPR036291">
    <property type="entry name" value="NAD(P)-bd_dom_sf"/>
</dbReference>
<dbReference type="PRINTS" id="PR00081">
    <property type="entry name" value="GDHRDH"/>
</dbReference>
<keyword evidence="2" id="KW-0560">Oxidoreductase</keyword>
<dbReference type="OrthoDB" id="9789398at2"/>
<dbReference type="InterPro" id="IPR002347">
    <property type="entry name" value="SDR_fam"/>
</dbReference>
<evidence type="ECO:0000313" key="4">
    <source>
        <dbReference type="EMBL" id="SFM60183.1"/>
    </source>
</evidence>